<protein>
    <recommendedName>
        <fullName evidence="6">Small ribosomal subunit protein mS23</fullName>
    </recommendedName>
    <alternativeName>
        <fullName evidence="7">37S ribosomal protein S25, mitochondrial</fullName>
    </alternativeName>
</protein>
<evidence type="ECO:0000256" key="8">
    <source>
        <dbReference type="SAM" id="MobiDB-lite"/>
    </source>
</evidence>
<dbReference type="EMBL" id="KL142367">
    <property type="protein sequence ID" value="KDR85391.1"/>
    <property type="molecule type" value="Genomic_DNA"/>
</dbReference>
<gene>
    <name evidence="9" type="ORF">GALMADRAFT_132089</name>
</gene>
<keyword evidence="3" id="KW-0689">Ribosomal protein</keyword>
<dbReference type="AlphaFoldDB" id="A0A067TQD7"/>
<reference evidence="10" key="1">
    <citation type="journal article" date="2014" name="Proc. Natl. Acad. Sci. U.S.A.">
        <title>Extensive sampling of basidiomycete genomes demonstrates inadequacy of the white-rot/brown-rot paradigm for wood decay fungi.</title>
        <authorList>
            <person name="Riley R."/>
            <person name="Salamov A.A."/>
            <person name="Brown D.W."/>
            <person name="Nagy L.G."/>
            <person name="Floudas D."/>
            <person name="Held B.W."/>
            <person name="Levasseur A."/>
            <person name="Lombard V."/>
            <person name="Morin E."/>
            <person name="Otillar R."/>
            <person name="Lindquist E.A."/>
            <person name="Sun H."/>
            <person name="LaButti K.M."/>
            <person name="Schmutz J."/>
            <person name="Jabbour D."/>
            <person name="Luo H."/>
            <person name="Baker S.E."/>
            <person name="Pisabarro A.G."/>
            <person name="Walton J.D."/>
            <person name="Blanchette R.A."/>
            <person name="Henrissat B."/>
            <person name="Martin F."/>
            <person name="Cullen D."/>
            <person name="Hibbett D.S."/>
            <person name="Grigoriev I.V."/>
        </authorList>
    </citation>
    <scope>NUCLEOTIDE SEQUENCE [LARGE SCALE GENOMIC DNA]</scope>
    <source>
        <strain evidence="10">CBS 339.88</strain>
    </source>
</reference>
<evidence type="ECO:0000256" key="4">
    <source>
        <dbReference type="ARBA" id="ARBA00023128"/>
    </source>
</evidence>
<keyword evidence="4" id="KW-0496">Mitochondrion</keyword>
<dbReference type="GO" id="GO:0005763">
    <property type="term" value="C:mitochondrial small ribosomal subunit"/>
    <property type="evidence" value="ECO:0007669"/>
    <property type="project" value="InterPro"/>
</dbReference>
<feature type="region of interest" description="Disordered" evidence="8">
    <location>
        <begin position="218"/>
        <end position="238"/>
    </location>
</feature>
<dbReference type="STRING" id="685588.A0A067TQD7"/>
<evidence type="ECO:0000256" key="2">
    <source>
        <dbReference type="ARBA" id="ARBA00009864"/>
    </source>
</evidence>
<keyword evidence="10" id="KW-1185">Reference proteome</keyword>
<evidence type="ECO:0000256" key="3">
    <source>
        <dbReference type="ARBA" id="ARBA00022980"/>
    </source>
</evidence>
<sequence>MSLSHIPLPSISLVLEVNHGFIPQNTSGIALGLLPVDLANGPVPALLMASKKTVDLRDGDVENGEDGLASCVVDILEEPASDEVETATVFKEKEPTNSSSLVEGQGASSASTKIKSRMGRRIASQVHQQVSRLLRANFIRKEPVWYQAVLDHPPLTLPPKAPPTRTAYDKKPPLTGKPRAHSTRPLPVYYLEDDIRRQFFTDHPFEIFRPSTLVESDRIEDPNPINGKDWTRLGQRGRNPTPEDAIRFTLNLYQYHSLTLSEAYAQAVAQFRALRSEHHIATTFAAMEAEQLGSTFGNSEIENTFEREKRSLASWERKEELDEGALAARKRWKAIIERHHGADQWSKGAEYVRLWQEGTKPNYMPAVTQAVEPQIPINEMPDPFALSSLPLSSRPRSRS</sequence>
<evidence type="ECO:0000256" key="6">
    <source>
        <dbReference type="ARBA" id="ARBA00035137"/>
    </source>
</evidence>
<dbReference type="PANTHER" id="PTHR37799">
    <property type="entry name" value="37S RIBOSOMAL PROTEIN S25, MITOCHONDRIAL"/>
    <property type="match status" value="1"/>
</dbReference>
<dbReference type="HOGENOM" id="CLU_690871_0_0_1"/>
<dbReference type="Proteomes" id="UP000027222">
    <property type="component" value="Unassembled WGS sequence"/>
</dbReference>
<proteinExistence type="inferred from homology"/>
<comment type="similarity">
    <text evidence="2">Belongs to the mitochondrion-specific ribosomal protein mS23 family.</text>
</comment>
<evidence type="ECO:0000256" key="5">
    <source>
        <dbReference type="ARBA" id="ARBA00023274"/>
    </source>
</evidence>
<evidence type="ECO:0000313" key="9">
    <source>
        <dbReference type="EMBL" id="KDR85391.1"/>
    </source>
</evidence>
<dbReference type="InterPro" id="IPR016939">
    <property type="entry name" value="Ribosomal_mS23_fun"/>
</dbReference>
<feature type="compositionally biased region" description="Polar residues" evidence="8">
    <location>
        <begin position="96"/>
        <end position="110"/>
    </location>
</feature>
<dbReference type="PANTHER" id="PTHR37799:SF1">
    <property type="entry name" value="SMALL RIBOSOMAL SUBUNIT PROTEIN MS23"/>
    <property type="match status" value="1"/>
</dbReference>
<accession>A0A067TQD7</accession>
<dbReference type="Pfam" id="PF13741">
    <property type="entry name" value="MRP-S25"/>
    <property type="match status" value="1"/>
</dbReference>
<organism evidence="9 10">
    <name type="scientific">Galerina marginata (strain CBS 339.88)</name>
    <dbReference type="NCBI Taxonomy" id="685588"/>
    <lineage>
        <taxon>Eukaryota</taxon>
        <taxon>Fungi</taxon>
        <taxon>Dikarya</taxon>
        <taxon>Basidiomycota</taxon>
        <taxon>Agaricomycotina</taxon>
        <taxon>Agaricomycetes</taxon>
        <taxon>Agaricomycetidae</taxon>
        <taxon>Agaricales</taxon>
        <taxon>Agaricineae</taxon>
        <taxon>Strophariaceae</taxon>
        <taxon>Galerina</taxon>
    </lineage>
</organism>
<keyword evidence="5" id="KW-0687">Ribonucleoprotein</keyword>
<evidence type="ECO:0000313" key="10">
    <source>
        <dbReference type="Proteomes" id="UP000027222"/>
    </source>
</evidence>
<comment type="subcellular location">
    <subcellularLocation>
        <location evidence="1">Mitochondrion</location>
    </subcellularLocation>
</comment>
<evidence type="ECO:0000256" key="7">
    <source>
        <dbReference type="ARBA" id="ARBA00035421"/>
    </source>
</evidence>
<feature type="region of interest" description="Disordered" evidence="8">
    <location>
        <begin position="91"/>
        <end position="110"/>
    </location>
</feature>
<evidence type="ECO:0000256" key="1">
    <source>
        <dbReference type="ARBA" id="ARBA00004173"/>
    </source>
</evidence>
<name>A0A067TQD7_GALM3</name>
<dbReference type="GO" id="GO:0003735">
    <property type="term" value="F:structural constituent of ribosome"/>
    <property type="evidence" value="ECO:0007669"/>
    <property type="project" value="InterPro"/>
</dbReference>
<dbReference type="OrthoDB" id="5542239at2759"/>
<feature type="region of interest" description="Disordered" evidence="8">
    <location>
        <begin position="156"/>
        <end position="182"/>
    </location>
</feature>